<dbReference type="SUPFAM" id="SSF54160">
    <property type="entry name" value="Chromo domain-like"/>
    <property type="match status" value="1"/>
</dbReference>
<dbReference type="Gene3D" id="2.40.50.40">
    <property type="match status" value="1"/>
</dbReference>
<dbReference type="PROSITE" id="PS00598">
    <property type="entry name" value="CHROMO_1"/>
    <property type="match status" value="1"/>
</dbReference>
<feature type="region of interest" description="Disordered" evidence="3">
    <location>
        <begin position="75"/>
        <end position="113"/>
    </location>
</feature>
<dbReference type="InterPro" id="IPR023780">
    <property type="entry name" value="Chromo_domain"/>
</dbReference>
<keyword evidence="2" id="KW-0539">Nucleus</keyword>
<dbReference type="InterPro" id="IPR000953">
    <property type="entry name" value="Chromo/chromo_shadow_dom"/>
</dbReference>
<feature type="domain" description="Chromo" evidence="4">
    <location>
        <begin position="19"/>
        <end position="79"/>
    </location>
</feature>
<dbReference type="FunCoup" id="A0A0V0QL31">
    <property type="interactions" value="130"/>
</dbReference>
<dbReference type="Proteomes" id="UP000054937">
    <property type="component" value="Unassembled WGS sequence"/>
</dbReference>
<dbReference type="Pfam" id="PF00385">
    <property type="entry name" value="Chromo"/>
    <property type="match status" value="1"/>
</dbReference>
<feature type="compositionally biased region" description="Polar residues" evidence="3">
    <location>
        <begin position="291"/>
        <end position="309"/>
    </location>
</feature>
<feature type="compositionally biased region" description="Low complexity" evidence="3">
    <location>
        <begin position="231"/>
        <end position="252"/>
    </location>
</feature>
<dbReference type="InterPro" id="IPR023779">
    <property type="entry name" value="Chromodomain_CS"/>
</dbReference>
<dbReference type="PRINTS" id="PR00504">
    <property type="entry name" value="CHROMODOMAIN"/>
</dbReference>
<organism evidence="5 6">
    <name type="scientific">Pseudocohnilembus persalinus</name>
    <name type="common">Ciliate</name>
    <dbReference type="NCBI Taxonomy" id="266149"/>
    <lineage>
        <taxon>Eukaryota</taxon>
        <taxon>Sar</taxon>
        <taxon>Alveolata</taxon>
        <taxon>Ciliophora</taxon>
        <taxon>Intramacronucleata</taxon>
        <taxon>Oligohymenophorea</taxon>
        <taxon>Scuticociliatia</taxon>
        <taxon>Philasterida</taxon>
        <taxon>Pseudocohnilembidae</taxon>
        <taxon>Pseudocohnilembus</taxon>
    </lineage>
</organism>
<dbReference type="SMART" id="SM00298">
    <property type="entry name" value="CHROMO"/>
    <property type="match status" value="1"/>
</dbReference>
<feature type="compositionally biased region" description="Basic and acidic residues" evidence="3">
    <location>
        <begin position="312"/>
        <end position="331"/>
    </location>
</feature>
<comment type="caution">
    <text evidence="5">The sequence shown here is derived from an EMBL/GenBank/DDBJ whole genome shotgun (WGS) entry which is preliminary data.</text>
</comment>
<gene>
    <name evidence="5" type="ORF">PPERSA_12001</name>
</gene>
<accession>A0A0V0QL31</accession>
<evidence type="ECO:0000256" key="2">
    <source>
        <dbReference type="ARBA" id="ARBA00023242"/>
    </source>
</evidence>
<keyword evidence="6" id="KW-1185">Reference proteome</keyword>
<dbReference type="AlphaFoldDB" id="A0A0V0QL31"/>
<comment type="subcellular location">
    <subcellularLocation>
        <location evidence="1">Nucleus</location>
    </subcellularLocation>
</comment>
<feature type="region of interest" description="Disordered" evidence="3">
    <location>
        <begin position="291"/>
        <end position="348"/>
    </location>
</feature>
<evidence type="ECO:0000313" key="6">
    <source>
        <dbReference type="Proteomes" id="UP000054937"/>
    </source>
</evidence>
<feature type="region of interest" description="Disordered" evidence="3">
    <location>
        <begin position="231"/>
        <end position="263"/>
    </location>
</feature>
<dbReference type="InterPro" id="IPR017984">
    <property type="entry name" value="Chromo_dom_subgr"/>
</dbReference>
<reference evidence="5 6" key="1">
    <citation type="journal article" date="2015" name="Sci. Rep.">
        <title>Genome of the facultative scuticociliatosis pathogen Pseudocohnilembus persalinus provides insight into its virulence through horizontal gene transfer.</title>
        <authorList>
            <person name="Xiong J."/>
            <person name="Wang G."/>
            <person name="Cheng J."/>
            <person name="Tian M."/>
            <person name="Pan X."/>
            <person name="Warren A."/>
            <person name="Jiang C."/>
            <person name="Yuan D."/>
            <person name="Miao W."/>
        </authorList>
    </citation>
    <scope>NUCLEOTIDE SEQUENCE [LARGE SCALE GENOMIC DNA]</scope>
    <source>
        <strain evidence="5">36N120E</strain>
    </source>
</reference>
<evidence type="ECO:0000313" key="5">
    <source>
        <dbReference type="EMBL" id="KRX02661.1"/>
    </source>
</evidence>
<dbReference type="EMBL" id="LDAU01000154">
    <property type="protein sequence ID" value="KRX02661.1"/>
    <property type="molecule type" value="Genomic_DNA"/>
</dbReference>
<protein>
    <submittedName>
        <fullName evidence="5">Chromo domain protein</fullName>
    </submittedName>
</protein>
<dbReference type="CDD" id="cd00024">
    <property type="entry name" value="CD_CSD"/>
    <property type="match status" value="1"/>
</dbReference>
<dbReference type="GO" id="GO:0005634">
    <property type="term" value="C:nucleus"/>
    <property type="evidence" value="ECO:0007669"/>
    <property type="project" value="UniProtKB-SubCell"/>
</dbReference>
<name>A0A0V0QL31_PSEPJ</name>
<evidence type="ECO:0000256" key="1">
    <source>
        <dbReference type="ARBA" id="ARBA00004123"/>
    </source>
</evidence>
<proteinExistence type="predicted"/>
<evidence type="ECO:0000259" key="4">
    <source>
        <dbReference type="PROSITE" id="PS50013"/>
    </source>
</evidence>
<dbReference type="PROSITE" id="PS50013">
    <property type="entry name" value="CHROMO_2"/>
    <property type="match status" value="1"/>
</dbReference>
<dbReference type="InterPro" id="IPR051219">
    <property type="entry name" value="Heterochromatin_chromo-domain"/>
</dbReference>
<feature type="compositionally biased region" description="Basic and acidic residues" evidence="3">
    <location>
        <begin position="253"/>
        <end position="263"/>
    </location>
</feature>
<dbReference type="InParanoid" id="A0A0V0QL31"/>
<sequence>MGRKKQSQKNNSQQEPEEYVVESIIQDKIIKKKKYFLVKWEGYPESENTWEPEGNLIAGCGDLLKQYQLNKKLNSSAKKNQKNEKLINKQNIKNKKLYDEQSEDQEEQSSQQYESNVVKDKIQNFAQNINKEQVYSQEKDFLVDEVKRISKTQEIQNLQEIREGKFELGDVPLKIIRAVKQYDDINMVIQWKYDKTQTFVPKNSTFTNHHIKKFDKDLIINYYESKITFRSNQTSSNQQSAQKQNETESSSNKNDENDNKKDNICQQNDLKSQQNDSNSIQNDTAENKQQNENLKAANDQNGTEQNNLIEDTINKHKNQEQDQQKIQEQKENSTNQENNEGQKDQVKE</sequence>
<dbReference type="PANTHER" id="PTHR22812">
    <property type="entry name" value="CHROMOBOX PROTEIN"/>
    <property type="match status" value="1"/>
</dbReference>
<dbReference type="InterPro" id="IPR016197">
    <property type="entry name" value="Chromo-like_dom_sf"/>
</dbReference>
<evidence type="ECO:0000256" key="3">
    <source>
        <dbReference type="SAM" id="MobiDB-lite"/>
    </source>
</evidence>
<dbReference type="OrthoDB" id="1918685at2759"/>